<dbReference type="RefSeq" id="WP_191004159.1">
    <property type="nucleotide sequence ID" value="NZ_JACXAD010000005.1"/>
</dbReference>
<evidence type="ECO:0000256" key="1">
    <source>
        <dbReference type="SAM" id="MobiDB-lite"/>
    </source>
</evidence>
<dbReference type="EMBL" id="JACXAD010000005">
    <property type="protein sequence ID" value="MBD2767336.1"/>
    <property type="molecule type" value="Genomic_DNA"/>
</dbReference>
<protein>
    <submittedName>
        <fullName evidence="2">Uncharacterized protein</fullName>
    </submittedName>
</protein>
<keyword evidence="3" id="KW-1185">Reference proteome</keyword>
<sequence length="204" mass="22989">MRKFADIQGEIGLQKFLDSPLGTLYFVPAAPGAPRVMVRHFDTDIPTTLVKPFADLVQAAQQWIGYHSELVRLVKVEQPIEVGRDFVARPHHTYYTSIRAYVEWEDPPEPPDELEQMRSSLRAVLGKSVEPRDIIIETVLARSLLEPTGKTFFDESEGQFIVVEPKLTREDVARWAALSTPASLPNPRPHPDTHTMPPQTNTAP</sequence>
<comment type="caution">
    <text evidence="2">The sequence shown here is derived from an EMBL/GenBank/DDBJ whole genome shotgun (WGS) entry which is preliminary data.</text>
</comment>
<accession>A0A927GIQ7</accession>
<dbReference type="Proteomes" id="UP000612233">
    <property type="component" value="Unassembled WGS sequence"/>
</dbReference>
<organism evidence="2 3">
    <name type="scientific">Hymenobacter montanus</name>
    <dbReference type="NCBI Taxonomy" id="2771359"/>
    <lineage>
        <taxon>Bacteria</taxon>
        <taxon>Pseudomonadati</taxon>
        <taxon>Bacteroidota</taxon>
        <taxon>Cytophagia</taxon>
        <taxon>Cytophagales</taxon>
        <taxon>Hymenobacteraceae</taxon>
        <taxon>Hymenobacter</taxon>
    </lineage>
</organism>
<name>A0A927GIQ7_9BACT</name>
<feature type="region of interest" description="Disordered" evidence="1">
    <location>
        <begin position="178"/>
        <end position="204"/>
    </location>
</feature>
<dbReference type="AlphaFoldDB" id="A0A927GIQ7"/>
<gene>
    <name evidence="2" type="ORF">IC235_05465</name>
</gene>
<evidence type="ECO:0000313" key="3">
    <source>
        <dbReference type="Proteomes" id="UP000612233"/>
    </source>
</evidence>
<proteinExistence type="predicted"/>
<reference evidence="2" key="1">
    <citation type="submission" date="2020-09" db="EMBL/GenBank/DDBJ databases">
        <authorList>
            <person name="Kim M.K."/>
        </authorList>
    </citation>
    <scope>NUCLEOTIDE SEQUENCE</scope>
    <source>
        <strain evidence="2">BT664</strain>
    </source>
</reference>
<evidence type="ECO:0000313" key="2">
    <source>
        <dbReference type="EMBL" id="MBD2767336.1"/>
    </source>
</evidence>